<evidence type="ECO:0000313" key="4">
    <source>
        <dbReference type="Proteomes" id="UP000183410"/>
    </source>
</evidence>
<dbReference type="EMBL" id="FONN01000011">
    <property type="protein sequence ID" value="SFF01118.1"/>
    <property type="molecule type" value="Genomic_DNA"/>
</dbReference>
<dbReference type="PANTHER" id="PTHR40547">
    <property type="entry name" value="SLL0298 PROTEIN"/>
    <property type="match status" value="1"/>
</dbReference>
<reference evidence="4" key="1">
    <citation type="submission" date="2016-10" db="EMBL/GenBank/DDBJ databases">
        <authorList>
            <person name="Varghese N."/>
            <person name="Submissions S."/>
        </authorList>
    </citation>
    <scope>NUCLEOTIDE SEQUENCE [LARGE SCALE GENOMIC DNA]</scope>
    <source>
        <strain evidence="4">CGMCC 1.10223</strain>
    </source>
</reference>
<gene>
    <name evidence="3" type="ORF">SAMN04487969_11194</name>
</gene>
<evidence type="ECO:0000259" key="2">
    <source>
        <dbReference type="Pfam" id="PF09835"/>
    </source>
</evidence>
<name>A0A1I2F8R5_9BACL</name>
<dbReference type="PANTHER" id="PTHR40547:SF1">
    <property type="entry name" value="SLL0298 PROTEIN"/>
    <property type="match status" value="1"/>
</dbReference>
<feature type="transmembrane region" description="Helical" evidence="1">
    <location>
        <begin position="58"/>
        <end position="80"/>
    </location>
</feature>
<feature type="domain" description="DUF2062" evidence="2">
    <location>
        <begin position="6"/>
        <end position="155"/>
    </location>
</feature>
<dbReference type="RefSeq" id="WP_052737066.1">
    <property type="nucleotide sequence ID" value="NZ_FONN01000011.1"/>
</dbReference>
<evidence type="ECO:0000313" key="3">
    <source>
        <dbReference type="EMBL" id="SFF01118.1"/>
    </source>
</evidence>
<accession>A0A1I2F8R5</accession>
<keyword evidence="1" id="KW-0812">Transmembrane</keyword>
<protein>
    <recommendedName>
        <fullName evidence="2">DUF2062 domain-containing protein</fullName>
    </recommendedName>
</protein>
<keyword evidence="1" id="KW-1133">Transmembrane helix</keyword>
<evidence type="ECO:0000256" key="1">
    <source>
        <dbReference type="SAM" id="Phobius"/>
    </source>
</evidence>
<feature type="transmembrane region" description="Helical" evidence="1">
    <location>
        <begin position="128"/>
        <end position="151"/>
    </location>
</feature>
<keyword evidence="1" id="KW-0472">Membrane</keyword>
<dbReference type="Pfam" id="PF09835">
    <property type="entry name" value="DUF2062"/>
    <property type="match status" value="1"/>
</dbReference>
<dbReference type="OrthoDB" id="2081705at2"/>
<proteinExistence type="predicted"/>
<dbReference type="Proteomes" id="UP000183410">
    <property type="component" value="Unassembled WGS sequence"/>
</dbReference>
<organism evidence="3 4">
    <name type="scientific">Paenibacillus algorifonticola</name>
    <dbReference type="NCBI Taxonomy" id="684063"/>
    <lineage>
        <taxon>Bacteria</taxon>
        <taxon>Bacillati</taxon>
        <taxon>Bacillota</taxon>
        <taxon>Bacilli</taxon>
        <taxon>Bacillales</taxon>
        <taxon>Paenibacillaceae</taxon>
        <taxon>Paenibacillus</taxon>
    </lineage>
</organism>
<dbReference type="InterPro" id="IPR018639">
    <property type="entry name" value="DUF2062"/>
</dbReference>
<dbReference type="AlphaFoldDB" id="A0A1I2F8R5"/>
<feature type="transmembrane region" description="Helical" evidence="1">
    <location>
        <begin position="25"/>
        <end position="52"/>
    </location>
</feature>
<keyword evidence="4" id="KW-1185">Reference proteome</keyword>
<sequence>MRTKMLRKFKYYCLRLLRIKKSDHVVALGSILGFLHCWFPTFIVGLPISLLLTRLLRGNLAACVIFSTIGSFTWPGLFYMNYKVGFWLSRLVGTPAPHHPAENAANVAPPIAHKAGHFASFGHMGMTFLVGSIVNSIVFSIIGYFVIRFILNRYRPALITKLKSQGRGVRGSLSAI</sequence>